<dbReference type="PANTHER" id="PTHR15090">
    <property type="entry name" value="SEQUESTOSOME 1-RELATED"/>
    <property type="match status" value="1"/>
</dbReference>
<dbReference type="Proteomes" id="UP000677054">
    <property type="component" value="Unassembled WGS sequence"/>
</dbReference>
<evidence type="ECO:0000256" key="2">
    <source>
        <dbReference type="ARBA" id="ARBA00022771"/>
    </source>
</evidence>
<name>A0A7R9AER1_9CRUS</name>
<dbReference type="InterPro" id="IPR001841">
    <property type="entry name" value="Znf_RING"/>
</dbReference>
<keyword evidence="2 4" id="KW-0863">Zinc-finger</keyword>
<evidence type="ECO:0000313" key="9">
    <source>
        <dbReference type="Proteomes" id="UP000677054"/>
    </source>
</evidence>
<evidence type="ECO:0000259" key="6">
    <source>
        <dbReference type="PROSITE" id="PS50089"/>
    </source>
</evidence>
<dbReference type="Pfam" id="PF00569">
    <property type="entry name" value="ZZ"/>
    <property type="match status" value="2"/>
</dbReference>
<keyword evidence="3" id="KW-0862">Zinc</keyword>
<proteinExistence type="predicted"/>
<reference evidence="8" key="1">
    <citation type="submission" date="2020-11" db="EMBL/GenBank/DDBJ databases">
        <authorList>
            <person name="Tran Van P."/>
        </authorList>
    </citation>
    <scope>NUCLEOTIDE SEQUENCE</scope>
</reference>
<sequence>MNNSVSVKYAECASCRRAIGDLRYKCLACPDCDLCPACEERRVHSHHPVLRWSARNGEKNGLSSADPEPARSLCSLCNGSIAGFRYLCANCQASACGPCNENDAVHAEHPVIRFSSFVSQAATPWKCGVCESEQDQGARYKCLACPDFDLCSSCAAGQNHIHHPMLRLQFTHSDAASPPEPRPPILRAQSLSCLRAQSSPSPPPVPPMRSSSRGLEPQATTDSERLEGDDGNLCKVCLVKEQDCVFLDCRHMVACLPCAERVRNCPICRKVIAQRIKIFKA</sequence>
<keyword evidence="1" id="KW-0479">Metal-binding</keyword>
<evidence type="ECO:0000256" key="5">
    <source>
        <dbReference type="SAM" id="MobiDB-lite"/>
    </source>
</evidence>
<dbReference type="SUPFAM" id="SSF57850">
    <property type="entry name" value="RING/U-box"/>
    <property type="match status" value="4"/>
</dbReference>
<evidence type="ECO:0000313" key="8">
    <source>
        <dbReference type="EMBL" id="CAD7252499.1"/>
    </source>
</evidence>
<dbReference type="EMBL" id="CAJPEV010004504">
    <property type="protein sequence ID" value="CAG0901887.1"/>
    <property type="molecule type" value="Genomic_DNA"/>
</dbReference>
<evidence type="ECO:0000259" key="7">
    <source>
        <dbReference type="PROSITE" id="PS50135"/>
    </source>
</evidence>
<dbReference type="GO" id="GO:0008270">
    <property type="term" value="F:zinc ion binding"/>
    <property type="evidence" value="ECO:0007669"/>
    <property type="project" value="UniProtKB-KW"/>
</dbReference>
<feature type="domain" description="ZZ-type" evidence="7">
    <location>
        <begin position="122"/>
        <end position="173"/>
    </location>
</feature>
<feature type="region of interest" description="Disordered" evidence="5">
    <location>
        <begin position="195"/>
        <end position="226"/>
    </location>
</feature>
<dbReference type="PROSITE" id="PS50089">
    <property type="entry name" value="ZF_RING_2"/>
    <property type="match status" value="1"/>
</dbReference>
<evidence type="ECO:0000256" key="1">
    <source>
        <dbReference type="ARBA" id="ARBA00022723"/>
    </source>
</evidence>
<evidence type="ECO:0000256" key="3">
    <source>
        <dbReference type="ARBA" id="ARBA00022833"/>
    </source>
</evidence>
<accession>A0A7R9AER1</accession>
<dbReference type="PROSITE" id="PS01357">
    <property type="entry name" value="ZF_ZZ_1"/>
    <property type="match status" value="1"/>
</dbReference>
<dbReference type="OrthoDB" id="3045089at2759"/>
<protein>
    <submittedName>
        <fullName evidence="8">Uncharacterized protein</fullName>
    </submittedName>
</protein>
<dbReference type="FunFam" id="1.10.1170.10:FF:000002">
    <property type="entry name" value="Baculoviral IAP repeat containing 7"/>
    <property type="match status" value="1"/>
</dbReference>
<gene>
    <name evidence="8" type="ORF">DSTB1V02_LOCUS12257</name>
</gene>
<dbReference type="InterPro" id="IPR043145">
    <property type="entry name" value="Znf_ZZ_sf"/>
</dbReference>
<dbReference type="InterPro" id="IPR013083">
    <property type="entry name" value="Znf_RING/FYVE/PHD"/>
</dbReference>
<dbReference type="Gene3D" id="3.30.60.90">
    <property type="match status" value="2"/>
</dbReference>
<feature type="domain" description="RING-type" evidence="6">
    <location>
        <begin position="234"/>
        <end position="269"/>
    </location>
</feature>
<organism evidence="8">
    <name type="scientific">Darwinula stevensoni</name>
    <dbReference type="NCBI Taxonomy" id="69355"/>
    <lineage>
        <taxon>Eukaryota</taxon>
        <taxon>Metazoa</taxon>
        <taxon>Ecdysozoa</taxon>
        <taxon>Arthropoda</taxon>
        <taxon>Crustacea</taxon>
        <taxon>Oligostraca</taxon>
        <taxon>Ostracoda</taxon>
        <taxon>Podocopa</taxon>
        <taxon>Podocopida</taxon>
        <taxon>Darwinulocopina</taxon>
        <taxon>Darwinuloidea</taxon>
        <taxon>Darwinulidae</taxon>
        <taxon>Darwinula</taxon>
    </lineage>
</organism>
<dbReference type="SMART" id="SM00291">
    <property type="entry name" value="ZnF_ZZ"/>
    <property type="match status" value="2"/>
</dbReference>
<dbReference type="EMBL" id="LR904021">
    <property type="protein sequence ID" value="CAD7252499.1"/>
    <property type="molecule type" value="Genomic_DNA"/>
</dbReference>
<keyword evidence="9" id="KW-1185">Reference proteome</keyword>
<dbReference type="PROSITE" id="PS50135">
    <property type="entry name" value="ZF_ZZ_2"/>
    <property type="match status" value="1"/>
</dbReference>
<dbReference type="Gene3D" id="3.30.40.10">
    <property type="entry name" value="Zinc/RING finger domain, C3HC4 (zinc finger)"/>
    <property type="match status" value="1"/>
</dbReference>
<dbReference type="InterPro" id="IPR000433">
    <property type="entry name" value="Znf_ZZ"/>
</dbReference>
<dbReference type="AlphaFoldDB" id="A0A7R9AER1"/>
<evidence type="ECO:0000256" key="4">
    <source>
        <dbReference type="PROSITE-ProRule" id="PRU00228"/>
    </source>
</evidence>
<dbReference type="Pfam" id="PF13920">
    <property type="entry name" value="zf-C3HC4_3"/>
    <property type="match status" value="1"/>
</dbReference>
<dbReference type="InterPro" id="IPR052260">
    <property type="entry name" value="Autophagy_Rcpt_SigReg"/>
</dbReference>